<evidence type="ECO:0000259" key="10">
    <source>
        <dbReference type="Pfam" id="PF00317"/>
    </source>
</evidence>
<dbReference type="PANTHER" id="PTHR43371">
    <property type="entry name" value="VITAMIN B12-DEPENDENT RIBONUCLEOTIDE REDUCTASE"/>
    <property type="match status" value="1"/>
</dbReference>
<keyword evidence="7 9" id="KW-0170">Cobalt</keyword>
<dbReference type="InterPro" id="IPR050862">
    <property type="entry name" value="RdRp_reductase_class-2"/>
</dbReference>
<dbReference type="EC" id="1.17.4.1" evidence="9"/>
<comment type="caution">
    <text evidence="12">The sequence shown here is derived from an EMBL/GenBank/DDBJ whole genome shotgun (WGS) entry which is preliminary data.</text>
</comment>
<feature type="domain" description="Ribonucleotide reductase large subunit N-terminal" evidence="10">
    <location>
        <begin position="4"/>
        <end position="65"/>
    </location>
</feature>
<dbReference type="GO" id="GO:0004748">
    <property type="term" value="F:ribonucleoside-diphosphate reductase activity, thioredoxin disulfide as acceptor"/>
    <property type="evidence" value="ECO:0007669"/>
    <property type="project" value="UniProtKB-EC"/>
</dbReference>
<evidence type="ECO:0000256" key="3">
    <source>
        <dbReference type="ARBA" id="ARBA00022628"/>
    </source>
</evidence>
<dbReference type="UniPathway" id="UPA00326"/>
<keyword evidence="13" id="KW-1185">Reference proteome</keyword>
<dbReference type="GO" id="GO:0005524">
    <property type="term" value="F:ATP binding"/>
    <property type="evidence" value="ECO:0007669"/>
    <property type="project" value="InterPro"/>
</dbReference>
<dbReference type="NCBIfam" id="TIGR02504">
    <property type="entry name" value="NrdJ_Z"/>
    <property type="match status" value="1"/>
</dbReference>
<dbReference type="Pfam" id="PF02867">
    <property type="entry name" value="Ribonuc_red_lgC"/>
    <property type="match status" value="2"/>
</dbReference>
<gene>
    <name evidence="12" type="ORF">ABH15_03785</name>
</gene>
<keyword evidence="4 9" id="KW-0547">Nucleotide-binding</keyword>
<dbReference type="PRINTS" id="PR01183">
    <property type="entry name" value="RIBORDTASEM1"/>
</dbReference>
<name>A0A498H6G2_9EURY</name>
<dbReference type="PANTHER" id="PTHR43371:SF1">
    <property type="entry name" value="RIBONUCLEOSIDE-DIPHOSPHATE REDUCTASE"/>
    <property type="match status" value="1"/>
</dbReference>
<evidence type="ECO:0000256" key="8">
    <source>
        <dbReference type="ARBA" id="ARBA00047754"/>
    </source>
</evidence>
<evidence type="ECO:0000256" key="5">
    <source>
        <dbReference type="ARBA" id="ARBA00023002"/>
    </source>
</evidence>
<dbReference type="AlphaFoldDB" id="A0A498H6G2"/>
<dbReference type="GO" id="GO:0031419">
    <property type="term" value="F:cobalamin binding"/>
    <property type="evidence" value="ECO:0007669"/>
    <property type="project" value="UniProtKB-KW"/>
</dbReference>
<dbReference type="SUPFAM" id="SSF48168">
    <property type="entry name" value="R1 subunit of ribonucleotide reductase, N-terminal domain"/>
    <property type="match status" value="1"/>
</dbReference>
<evidence type="ECO:0000256" key="2">
    <source>
        <dbReference type="ARBA" id="ARBA00007405"/>
    </source>
</evidence>
<dbReference type="Proteomes" id="UP000290932">
    <property type="component" value="Unassembled WGS sequence"/>
</dbReference>
<evidence type="ECO:0000256" key="9">
    <source>
        <dbReference type="RuleBase" id="RU364064"/>
    </source>
</evidence>
<comment type="cofactor">
    <cofactor evidence="1 9">
        <name>adenosylcob(III)alamin</name>
        <dbReference type="ChEBI" id="CHEBI:18408"/>
    </cofactor>
</comment>
<proteinExistence type="inferred from homology"/>
<evidence type="ECO:0000259" key="11">
    <source>
        <dbReference type="Pfam" id="PF02867"/>
    </source>
</evidence>
<dbReference type="InterPro" id="IPR013344">
    <property type="entry name" value="RNR_NrdJ/NrdZ"/>
</dbReference>
<dbReference type="InterPro" id="IPR013509">
    <property type="entry name" value="RNR_lsu_N"/>
</dbReference>
<dbReference type="GO" id="GO:0009263">
    <property type="term" value="P:deoxyribonucleotide biosynthetic process"/>
    <property type="evidence" value="ECO:0007669"/>
    <property type="project" value="InterPro"/>
</dbReference>
<evidence type="ECO:0000256" key="1">
    <source>
        <dbReference type="ARBA" id="ARBA00001922"/>
    </source>
</evidence>
<dbReference type="GO" id="GO:0071897">
    <property type="term" value="P:DNA biosynthetic process"/>
    <property type="evidence" value="ECO:0007669"/>
    <property type="project" value="UniProtKB-KW"/>
</dbReference>
<keyword evidence="6" id="KW-1015">Disulfide bond</keyword>
<comment type="function">
    <text evidence="9">Catalyzes the reduction of ribonucleotides to deoxyribonucleotides. May function to provide a pool of deoxyribonucleotide precursors for DNA repair during oxygen limitation and/or for immediate growth after restoration of oxygen.</text>
</comment>
<keyword evidence="9" id="KW-0237">DNA synthesis</keyword>
<reference evidence="12 13" key="1">
    <citation type="journal article" date="2015" name="Int. J. Syst. Evol. Microbiol.">
        <title>Methanoculleus taiwanensis sp. nov., a methanogen isolated from deep marine sediment at the deformation front area near Taiwan.</title>
        <authorList>
            <person name="Weng C.Y."/>
            <person name="Chen S.C."/>
            <person name="Lai M.C."/>
            <person name="Wu S.Y."/>
            <person name="Lin S."/>
            <person name="Yang T.F."/>
            <person name="Chen P.C."/>
        </authorList>
    </citation>
    <scope>NUCLEOTIDE SEQUENCE [LARGE SCALE GENOMIC DNA]</scope>
    <source>
        <strain evidence="12 13">CYW4</strain>
    </source>
</reference>
<evidence type="ECO:0000256" key="4">
    <source>
        <dbReference type="ARBA" id="ARBA00022741"/>
    </source>
</evidence>
<dbReference type="Pfam" id="PF00317">
    <property type="entry name" value="Ribonuc_red_lgN"/>
    <property type="match status" value="1"/>
</dbReference>
<dbReference type="SUPFAM" id="SSF51998">
    <property type="entry name" value="PFL-like glycyl radical enzymes"/>
    <property type="match status" value="1"/>
</dbReference>
<feature type="domain" description="Ribonucleotide reductase large subunit C-terminal" evidence="11">
    <location>
        <begin position="68"/>
        <end position="377"/>
    </location>
</feature>
<dbReference type="InterPro" id="IPR008926">
    <property type="entry name" value="RNR_R1-su_N"/>
</dbReference>
<comment type="similarity">
    <text evidence="2 9">Belongs to the ribonucleoside diphosphate reductase class-2 family.</text>
</comment>
<dbReference type="CDD" id="cd02888">
    <property type="entry name" value="RNR_II_dimer"/>
    <property type="match status" value="1"/>
</dbReference>
<sequence>MQISATALGLLTSRYLLPGETVADLFRRVAGAVGGAKAQEYAAIMSRLLFLPNSPTLMNAGTPSGQLSACFVLPIEDTLEGIFTSLTRMALIHKSGGGTGFSFSHIRPKGDTVGGATGIASGPVSFMHVFDTATETVKQGGRRMGANMGVLGSSHPDIEQFIDCKRDGGLRNFNISVGFDARFFRCRETGREYDLVNPRDGSVWRTVAPDELWERVAGAAWATGDPGMLFLDEINRRNTTPGLGLIEATNPCGEQPLYPYESCNLGSINLARIVRRGELDEELLRVLVHRSVAFLDAVIDATRFPLPEIREKSLLTRKIGLGVMGFAEALIRLGIPYASREAVAVAERLMAFIAAEARAASVELGERHGSFPAIDGSIFAGPIRNATVTTIAPTGSLHIIADTTSGIEPIFSLAHTRRIGGKTVEVVSPLAVELLPQQAAGRDVAAHIRRTGSIRDLPLDTELLELFRTAMEIPPEQHVRIQAAFQKHVDNAVSKTVNLPETSTVDDVSRIFDLARRLRCKGITIYRYNSRRDQVLASGCSVCSMDT</sequence>
<dbReference type="Gene3D" id="3.20.70.20">
    <property type="match status" value="1"/>
</dbReference>
<accession>A0A498H6G2</accession>
<protein>
    <recommendedName>
        <fullName evidence="9">Vitamin B12-dependent ribonucleotide reductase</fullName>
        <ecNumber evidence="9">1.17.4.1</ecNumber>
    </recommendedName>
</protein>
<dbReference type="RefSeq" id="WP_128693019.1">
    <property type="nucleotide sequence ID" value="NZ_LHQS01000001.1"/>
</dbReference>
<dbReference type="OrthoDB" id="6188at2157"/>
<evidence type="ECO:0000256" key="6">
    <source>
        <dbReference type="ARBA" id="ARBA00023157"/>
    </source>
</evidence>
<feature type="domain" description="Ribonucleotide reductase large subunit C-terminal" evidence="11">
    <location>
        <begin position="382"/>
        <end position="526"/>
    </location>
</feature>
<organism evidence="12 13">
    <name type="scientific">Methanoculleus taiwanensis</name>
    <dbReference type="NCBI Taxonomy" id="1550565"/>
    <lineage>
        <taxon>Archaea</taxon>
        <taxon>Methanobacteriati</taxon>
        <taxon>Methanobacteriota</taxon>
        <taxon>Stenosarchaea group</taxon>
        <taxon>Methanomicrobia</taxon>
        <taxon>Methanomicrobiales</taxon>
        <taxon>Methanomicrobiaceae</taxon>
        <taxon>Methanoculleus</taxon>
    </lineage>
</organism>
<evidence type="ECO:0000313" key="13">
    <source>
        <dbReference type="Proteomes" id="UP000290932"/>
    </source>
</evidence>
<comment type="catalytic activity">
    <reaction evidence="8 9">
        <text>a 2'-deoxyribonucleoside 5'-diphosphate + [thioredoxin]-disulfide + H2O = a ribonucleoside 5'-diphosphate + [thioredoxin]-dithiol</text>
        <dbReference type="Rhea" id="RHEA:23252"/>
        <dbReference type="Rhea" id="RHEA-COMP:10698"/>
        <dbReference type="Rhea" id="RHEA-COMP:10700"/>
        <dbReference type="ChEBI" id="CHEBI:15377"/>
        <dbReference type="ChEBI" id="CHEBI:29950"/>
        <dbReference type="ChEBI" id="CHEBI:50058"/>
        <dbReference type="ChEBI" id="CHEBI:57930"/>
        <dbReference type="ChEBI" id="CHEBI:73316"/>
        <dbReference type="EC" id="1.17.4.1"/>
    </reaction>
</comment>
<dbReference type="InterPro" id="IPR000788">
    <property type="entry name" value="RNR_lg_C"/>
</dbReference>
<keyword evidence="3 9" id="KW-0846">Cobalamin</keyword>
<evidence type="ECO:0000256" key="7">
    <source>
        <dbReference type="ARBA" id="ARBA00023285"/>
    </source>
</evidence>
<evidence type="ECO:0000313" key="12">
    <source>
        <dbReference type="EMBL" id="RXE57236.1"/>
    </source>
</evidence>
<dbReference type="EMBL" id="LHQS01000001">
    <property type="protein sequence ID" value="RXE57236.1"/>
    <property type="molecule type" value="Genomic_DNA"/>
</dbReference>
<keyword evidence="5 9" id="KW-0560">Oxidoreductase</keyword>